<accession>A0AAD7B2D6</accession>
<proteinExistence type="predicted"/>
<dbReference type="EMBL" id="JARKIF010000045">
    <property type="protein sequence ID" value="KAJ7608388.1"/>
    <property type="molecule type" value="Genomic_DNA"/>
</dbReference>
<keyword evidence="2" id="KW-1185">Reference proteome</keyword>
<organism evidence="1 2">
    <name type="scientific">Roridomyces roridus</name>
    <dbReference type="NCBI Taxonomy" id="1738132"/>
    <lineage>
        <taxon>Eukaryota</taxon>
        <taxon>Fungi</taxon>
        <taxon>Dikarya</taxon>
        <taxon>Basidiomycota</taxon>
        <taxon>Agaricomycotina</taxon>
        <taxon>Agaricomycetes</taxon>
        <taxon>Agaricomycetidae</taxon>
        <taxon>Agaricales</taxon>
        <taxon>Marasmiineae</taxon>
        <taxon>Mycenaceae</taxon>
        <taxon>Roridomyces</taxon>
    </lineage>
</organism>
<dbReference type="AlphaFoldDB" id="A0AAD7B2D6"/>
<reference evidence="1" key="1">
    <citation type="submission" date="2023-03" db="EMBL/GenBank/DDBJ databases">
        <title>Massive genome expansion in bonnet fungi (Mycena s.s.) driven by repeated elements and novel gene families across ecological guilds.</title>
        <authorList>
            <consortium name="Lawrence Berkeley National Laboratory"/>
            <person name="Harder C.B."/>
            <person name="Miyauchi S."/>
            <person name="Viragh M."/>
            <person name="Kuo A."/>
            <person name="Thoen E."/>
            <person name="Andreopoulos B."/>
            <person name="Lu D."/>
            <person name="Skrede I."/>
            <person name="Drula E."/>
            <person name="Henrissat B."/>
            <person name="Morin E."/>
            <person name="Kohler A."/>
            <person name="Barry K."/>
            <person name="LaButti K."/>
            <person name="Morin E."/>
            <person name="Salamov A."/>
            <person name="Lipzen A."/>
            <person name="Mereny Z."/>
            <person name="Hegedus B."/>
            <person name="Baldrian P."/>
            <person name="Stursova M."/>
            <person name="Weitz H."/>
            <person name="Taylor A."/>
            <person name="Grigoriev I.V."/>
            <person name="Nagy L.G."/>
            <person name="Martin F."/>
            <person name="Kauserud H."/>
        </authorList>
    </citation>
    <scope>NUCLEOTIDE SEQUENCE</scope>
    <source>
        <strain evidence="1">9284</strain>
    </source>
</reference>
<comment type="caution">
    <text evidence="1">The sequence shown here is derived from an EMBL/GenBank/DDBJ whole genome shotgun (WGS) entry which is preliminary data.</text>
</comment>
<evidence type="ECO:0000313" key="2">
    <source>
        <dbReference type="Proteomes" id="UP001221142"/>
    </source>
</evidence>
<evidence type="ECO:0000313" key="1">
    <source>
        <dbReference type="EMBL" id="KAJ7608388.1"/>
    </source>
</evidence>
<protein>
    <submittedName>
        <fullName evidence="1">Uncharacterized protein</fullName>
    </submittedName>
</protein>
<gene>
    <name evidence="1" type="ORF">FB45DRAFT_1039725</name>
</gene>
<name>A0AAD7B2D6_9AGAR</name>
<sequence length="91" mass="9756">MKLCDLFKYVFDLDSDSVSLGLPGVVASAVPASFVPHTFDDSFVDGRCQSHLPLLALILPILASAFGHCTQSLALLLYLVLNHTSVLTLPV</sequence>
<dbReference type="Proteomes" id="UP001221142">
    <property type="component" value="Unassembled WGS sequence"/>
</dbReference>